<feature type="coiled-coil region" evidence="5">
    <location>
        <begin position="238"/>
        <end position="265"/>
    </location>
</feature>
<evidence type="ECO:0000256" key="1">
    <source>
        <dbReference type="ARBA" id="ARBA00007074"/>
    </source>
</evidence>
<evidence type="ECO:0000256" key="5">
    <source>
        <dbReference type="SAM" id="Coils"/>
    </source>
</evidence>
<dbReference type="InterPro" id="IPR038765">
    <property type="entry name" value="Papain-like_cys_pep_sf"/>
</dbReference>
<dbReference type="Gene3D" id="3.90.1720.10">
    <property type="entry name" value="endopeptidase domain like (from Nostoc punctiforme)"/>
    <property type="match status" value="1"/>
</dbReference>
<keyword evidence="4" id="KW-0788">Thiol protease</keyword>
<dbReference type="Proteomes" id="UP000252914">
    <property type="component" value="Unassembled WGS sequence"/>
</dbReference>
<protein>
    <submittedName>
        <fullName evidence="8">Glycoside hydrolase</fullName>
    </submittedName>
</protein>
<evidence type="ECO:0000256" key="3">
    <source>
        <dbReference type="ARBA" id="ARBA00022801"/>
    </source>
</evidence>
<dbReference type="InterPro" id="IPR051794">
    <property type="entry name" value="PG_Endopeptidase_C40"/>
</dbReference>
<evidence type="ECO:0000256" key="6">
    <source>
        <dbReference type="SAM" id="MobiDB-lite"/>
    </source>
</evidence>
<keyword evidence="2" id="KW-0645">Protease</keyword>
<dbReference type="PANTHER" id="PTHR47359:SF3">
    <property type="entry name" value="NLP_P60 DOMAIN-CONTAINING PROTEIN-RELATED"/>
    <property type="match status" value="1"/>
</dbReference>
<keyword evidence="3 8" id="KW-0378">Hydrolase</keyword>
<feature type="region of interest" description="Disordered" evidence="6">
    <location>
        <begin position="43"/>
        <end position="120"/>
    </location>
</feature>
<sequence length="397" mass="41940">MGVARVRRPLISSTLASSGRHGPLVVACALVLLAGPALGTAHADPERPGAGGAGTGADSGSTSGSDSGKGSESGSGSGAGSGERGGGPNLEEIRKEIERLHDKAESATDAYNAAESATKKQRKRIVALAKRIDTAQGKLDTLHDTAGAMARAQYRSGGVPPAAKLMLGDDPEDFLRGLSLTHKGQQATRSFIGTLTETRSRLRGDAKDASDAWQKLEKTRKKKAAAKKKVNGRLKQAKKIETGLKAEERERLRELQDEAAEAKQAKWLKSGVLDGLDGKASPAGRRAIEWATKQLGKDYVWGAEGPDTFDCSGLTMRAWEAAGVRIPRTSQEQWKQLPHVPVGSMRPGDLIIYKKDASHVGIYVGDGALLHAPRTGRQITVEGAGSMPILGVVRPDK</sequence>
<dbReference type="GO" id="GO:0008234">
    <property type="term" value="F:cysteine-type peptidase activity"/>
    <property type="evidence" value="ECO:0007669"/>
    <property type="project" value="UniProtKB-KW"/>
</dbReference>
<feature type="domain" description="NlpC/P60" evidence="7">
    <location>
        <begin position="281"/>
        <end position="397"/>
    </location>
</feature>
<feature type="compositionally biased region" description="Basic and acidic residues" evidence="6">
    <location>
        <begin position="91"/>
        <end position="106"/>
    </location>
</feature>
<gene>
    <name evidence="8" type="ORF">DTL70_25640</name>
</gene>
<comment type="caution">
    <text evidence="8">The sequence shown here is derived from an EMBL/GenBank/DDBJ whole genome shotgun (WGS) entry which is preliminary data.</text>
</comment>
<proteinExistence type="inferred from homology"/>
<dbReference type="GO" id="GO:0006508">
    <property type="term" value="P:proteolysis"/>
    <property type="evidence" value="ECO:0007669"/>
    <property type="project" value="UniProtKB-KW"/>
</dbReference>
<keyword evidence="9" id="KW-1185">Reference proteome</keyword>
<evidence type="ECO:0000256" key="2">
    <source>
        <dbReference type="ARBA" id="ARBA00022670"/>
    </source>
</evidence>
<dbReference type="EMBL" id="QOIN01000049">
    <property type="protein sequence ID" value="RCG18985.1"/>
    <property type="molecule type" value="Genomic_DNA"/>
</dbReference>
<dbReference type="Pfam" id="PF00877">
    <property type="entry name" value="NLPC_P60"/>
    <property type="match status" value="1"/>
</dbReference>
<accession>A0A367EN14</accession>
<dbReference type="SUPFAM" id="SSF54001">
    <property type="entry name" value="Cysteine proteinases"/>
    <property type="match status" value="1"/>
</dbReference>
<reference evidence="8 9" key="1">
    <citation type="submission" date="2018-06" db="EMBL/GenBank/DDBJ databases">
        <title>Streptomyces reniochalinae sp. nov. and Streptomyces diacarnus sp. nov. from marine sponges.</title>
        <authorList>
            <person name="Li L."/>
        </authorList>
    </citation>
    <scope>NUCLEOTIDE SEQUENCE [LARGE SCALE GENOMIC DNA]</scope>
    <source>
        <strain evidence="8 9">LHW51701</strain>
    </source>
</reference>
<keyword evidence="5" id="KW-0175">Coiled coil</keyword>
<evidence type="ECO:0000259" key="7">
    <source>
        <dbReference type="PROSITE" id="PS51935"/>
    </source>
</evidence>
<evidence type="ECO:0000313" key="9">
    <source>
        <dbReference type="Proteomes" id="UP000252914"/>
    </source>
</evidence>
<dbReference type="InterPro" id="IPR000064">
    <property type="entry name" value="NLP_P60_dom"/>
</dbReference>
<evidence type="ECO:0000313" key="8">
    <source>
        <dbReference type="EMBL" id="RCG18985.1"/>
    </source>
</evidence>
<dbReference type="AlphaFoldDB" id="A0A367EN14"/>
<dbReference type="PROSITE" id="PS51935">
    <property type="entry name" value="NLPC_P60"/>
    <property type="match status" value="1"/>
</dbReference>
<comment type="similarity">
    <text evidence="1">Belongs to the peptidase C40 family.</text>
</comment>
<feature type="compositionally biased region" description="Gly residues" evidence="6">
    <location>
        <begin position="71"/>
        <end position="88"/>
    </location>
</feature>
<dbReference type="Gene3D" id="1.20.120.330">
    <property type="entry name" value="Nucleotidyltransferases domain 2"/>
    <property type="match status" value="1"/>
</dbReference>
<evidence type="ECO:0000256" key="4">
    <source>
        <dbReference type="ARBA" id="ARBA00022807"/>
    </source>
</evidence>
<name>A0A367EN14_9ACTN</name>
<dbReference type="PANTHER" id="PTHR47359">
    <property type="entry name" value="PEPTIDOGLYCAN DL-ENDOPEPTIDASE CWLO"/>
    <property type="match status" value="1"/>
</dbReference>
<organism evidence="8 9">
    <name type="scientific">Streptomyces diacarni</name>
    <dbReference type="NCBI Taxonomy" id="2800381"/>
    <lineage>
        <taxon>Bacteria</taxon>
        <taxon>Bacillati</taxon>
        <taxon>Actinomycetota</taxon>
        <taxon>Actinomycetes</taxon>
        <taxon>Kitasatosporales</taxon>
        <taxon>Streptomycetaceae</taxon>
        <taxon>Streptomyces</taxon>
    </lineage>
</organism>
<feature type="compositionally biased region" description="Low complexity" evidence="6">
    <location>
        <begin position="58"/>
        <end position="70"/>
    </location>
</feature>